<dbReference type="PANTHER" id="PTHR33112:SF10">
    <property type="entry name" value="TOL"/>
    <property type="match status" value="1"/>
</dbReference>
<sequence length="699" mass="76839">MASTLCAKCSTLILDHLWNNDVVFHENLQALIRSAEQGCAFCNLCWTLIQADWKPVNIERCLAASSPGSQISDPRIYLQGDWQPPDPVPSVPSRIYLSCGKMPMMVGDPTVDGLFCHLDLFAAPGLSSPARYSPATADFGARYITGENRNLDLLVSQVHSWVSFCQKYHKLCNNASRPSAPRTMPTRLIDVGDPSSTSPASSTTRIVLSSTLPTPQPYIALSYCWGPGPLTLSLTDATLPTFLTHLPATSPSPSAKTSPLNSLPQSHLDAIQLTRALGIRYLWIDALCITQGNRPDWERESKLMASVYGGAFLTIVAGRAASSHEGFIPNTHLLHNPHGAPVPLPCGPSPRSHRGPDLGAVYATIPRSALLGPVSTRGWCFQEGLLSNRSLVFGEQQVGFRCRVLSMWEDGLATFESKDGPHHLGGPMPGRDAAEVMRRWYGMLFHFTPRALTEPHDVFACVASIAMLVGRVVKSRYLAGLWEGDMVRGLMWRGRHGLHLGSYEPLRRPRASGFRTGEVKGGLVVRAPSWSWAAVVGPVIWEAAGVRKERAFVDRESVCVRPRNGERWTVQEGVGEADRLFMPRLELQVWGRMVEVRRAEMTLVEVKHMPKYDKFGMLLDAASGVVNGGRRSVLGFIASAYFDVDDEKDTEDLWCLLVVVGQGLLLAKDVDGKFRRVGRFLVAGDGWPENIKEVAVDLI</sequence>
<dbReference type="AlphaFoldDB" id="A0AA40CAD8"/>
<evidence type="ECO:0000313" key="2">
    <source>
        <dbReference type="EMBL" id="KAK0631012.1"/>
    </source>
</evidence>
<evidence type="ECO:0000313" key="3">
    <source>
        <dbReference type="Proteomes" id="UP001174934"/>
    </source>
</evidence>
<dbReference type="PANTHER" id="PTHR33112">
    <property type="entry name" value="DOMAIN PROTEIN, PUTATIVE-RELATED"/>
    <property type="match status" value="1"/>
</dbReference>
<dbReference type="EMBL" id="JAULSR010000002">
    <property type="protein sequence ID" value="KAK0631012.1"/>
    <property type="molecule type" value="Genomic_DNA"/>
</dbReference>
<name>A0AA40CAD8_9PEZI</name>
<feature type="domain" description="Heterokaryon incompatibility" evidence="1">
    <location>
        <begin position="218"/>
        <end position="383"/>
    </location>
</feature>
<dbReference type="Proteomes" id="UP001174934">
    <property type="component" value="Unassembled WGS sequence"/>
</dbReference>
<proteinExistence type="predicted"/>
<evidence type="ECO:0000259" key="1">
    <source>
        <dbReference type="Pfam" id="PF06985"/>
    </source>
</evidence>
<comment type="caution">
    <text evidence="2">The sequence shown here is derived from an EMBL/GenBank/DDBJ whole genome shotgun (WGS) entry which is preliminary data.</text>
</comment>
<gene>
    <name evidence="2" type="ORF">B0T17DRAFT_491410</name>
</gene>
<reference evidence="2" key="1">
    <citation type="submission" date="2023-06" db="EMBL/GenBank/DDBJ databases">
        <title>Genome-scale phylogeny and comparative genomics of the fungal order Sordariales.</title>
        <authorList>
            <consortium name="Lawrence Berkeley National Laboratory"/>
            <person name="Hensen N."/>
            <person name="Bonometti L."/>
            <person name="Westerberg I."/>
            <person name="Brannstrom I.O."/>
            <person name="Guillou S."/>
            <person name="Cros-Aarteil S."/>
            <person name="Calhoun S."/>
            <person name="Haridas S."/>
            <person name="Kuo A."/>
            <person name="Mondo S."/>
            <person name="Pangilinan J."/>
            <person name="Riley R."/>
            <person name="LaButti K."/>
            <person name="Andreopoulos B."/>
            <person name="Lipzen A."/>
            <person name="Chen C."/>
            <person name="Yanf M."/>
            <person name="Daum C."/>
            <person name="Ng V."/>
            <person name="Clum A."/>
            <person name="Steindorff A."/>
            <person name="Ohm R."/>
            <person name="Martin F."/>
            <person name="Silar P."/>
            <person name="Natvig D."/>
            <person name="Lalanne C."/>
            <person name="Gautier V."/>
            <person name="Ament-velasquez S.L."/>
            <person name="Kruys A."/>
            <person name="Hutchinson M.I."/>
            <person name="Powell A.J."/>
            <person name="Barry K."/>
            <person name="Miller A.N."/>
            <person name="Grigoriev I.V."/>
            <person name="Debuchy R."/>
            <person name="Gladieux P."/>
            <person name="Thoren M.H."/>
            <person name="Johannesson H."/>
        </authorList>
    </citation>
    <scope>NUCLEOTIDE SEQUENCE</scope>
    <source>
        <strain evidence="2">SMH3391-2</strain>
    </source>
</reference>
<keyword evidence="3" id="KW-1185">Reference proteome</keyword>
<dbReference type="InterPro" id="IPR010730">
    <property type="entry name" value="HET"/>
</dbReference>
<protein>
    <submittedName>
        <fullName evidence="2">Heterokaryon incompatibility protein-domain-containing protein</fullName>
    </submittedName>
</protein>
<accession>A0AA40CAD8</accession>
<dbReference type="Pfam" id="PF06985">
    <property type="entry name" value="HET"/>
    <property type="match status" value="1"/>
</dbReference>
<organism evidence="2 3">
    <name type="scientific">Bombardia bombarda</name>
    <dbReference type="NCBI Taxonomy" id="252184"/>
    <lineage>
        <taxon>Eukaryota</taxon>
        <taxon>Fungi</taxon>
        <taxon>Dikarya</taxon>
        <taxon>Ascomycota</taxon>
        <taxon>Pezizomycotina</taxon>
        <taxon>Sordariomycetes</taxon>
        <taxon>Sordariomycetidae</taxon>
        <taxon>Sordariales</taxon>
        <taxon>Lasiosphaeriaceae</taxon>
        <taxon>Bombardia</taxon>
    </lineage>
</organism>